<name>A0ABW7ND44_9BACT</name>
<proteinExistence type="predicted"/>
<keyword evidence="1" id="KW-1133">Transmembrane helix</keyword>
<keyword evidence="1" id="KW-0812">Transmembrane</keyword>
<comment type="caution">
    <text evidence="2">The sequence shown here is derived from an EMBL/GenBank/DDBJ whole genome shotgun (WGS) entry which is preliminary data.</text>
</comment>
<evidence type="ECO:0008006" key="4">
    <source>
        <dbReference type="Google" id="ProtNLM"/>
    </source>
</evidence>
<organism evidence="2 3">
    <name type="scientific">Marinoscillum luteum</name>
    <dbReference type="NCBI Taxonomy" id="861051"/>
    <lineage>
        <taxon>Bacteria</taxon>
        <taxon>Pseudomonadati</taxon>
        <taxon>Bacteroidota</taxon>
        <taxon>Cytophagia</taxon>
        <taxon>Cytophagales</taxon>
        <taxon>Reichenbachiellaceae</taxon>
        <taxon>Marinoscillum</taxon>
    </lineage>
</organism>
<sequence>MKWKNILNKQQSAGLAMVSVFIMVLVISIMNKRHVLDLEYSLTTIYDDRLMAENHIFNLSKKIYQKKILLNVDEDRLMMSRIHINDSINLLIADYEETKLTMDEAFQLKKLKSSLGKAELFENQFVYSSSAEHRNLLNPELRAQYEIILEDLEGLAILQLHEGQKLIDQSHRIAASSNVTTRLEVGLLIILGLMTHIIFAARPPAPKYSYFDNLN</sequence>
<keyword evidence="1" id="KW-0472">Membrane</keyword>
<evidence type="ECO:0000313" key="2">
    <source>
        <dbReference type="EMBL" id="MFH6985563.1"/>
    </source>
</evidence>
<evidence type="ECO:0000256" key="1">
    <source>
        <dbReference type="SAM" id="Phobius"/>
    </source>
</evidence>
<dbReference type="Proteomes" id="UP001610063">
    <property type="component" value="Unassembled WGS sequence"/>
</dbReference>
<feature type="transmembrane region" description="Helical" evidence="1">
    <location>
        <begin position="12"/>
        <end position="30"/>
    </location>
</feature>
<protein>
    <recommendedName>
        <fullName evidence="4">Chemotaxis methyl-accepting receptor HlyB-like 4HB MCP domain-containing protein</fullName>
    </recommendedName>
</protein>
<keyword evidence="3" id="KW-1185">Reference proteome</keyword>
<dbReference type="RefSeq" id="WP_395418987.1">
    <property type="nucleotide sequence ID" value="NZ_JBIPKE010000020.1"/>
</dbReference>
<accession>A0ABW7ND44</accession>
<gene>
    <name evidence="2" type="ORF">ACHKAR_19075</name>
</gene>
<evidence type="ECO:0000313" key="3">
    <source>
        <dbReference type="Proteomes" id="UP001610063"/>
    </source>
</evidence>
<dbReference type="EMBL" id="JBIPKE010000020">
    <property type="protein sequence ID" value="MFH6985563.1"/>
    <property type="molecule type" value="Genomic_DNA"/>
</dbReference>
<reference evidence="2 3" key="1">
    <citation type="journal article" date="2013" name="Int. J. Syst. Evol. Microbiol.">
        <title>Marinoscillum luteum sp. nov., isolated from marine sediment.</title>
        <authorList>
            <person name="Cha I.T."/>
            <person name="Park S.J."/>
            <person name="Kim S.J."/>
            <person name="Kim J.G."/>
            <person name="Jung M.Y."/>
            <person name="Shin K.S."/>
            <person name="Kwon K.K."/>
            <person name="Yang S.H."/>
            <person name="Seo Y.S."/>
            <person name="Rhee S.K."/>
        </authorList>
    </citation>
    <scope>NUCLEOTIDE SEQUENCE [LARGE SCALE GENOMIC DNA]</scope>
    <source>
        <strain evidence="2 3">KCTC 23939</strain>
    </source>
</reference>